<feature type="transmembrane region" description="Helical" evidence="1">
    <location>
        <begin position="153"/>
        <end position="171"/>
    </location>
</feature>
<evidence type="ECO:0000256" key="1">
    <source>
        <dbReference type="SAM" id="Phobius"/>
    </source>
</evidence>
<dbReference type="EMBL" id="JAIBOA010000012">
    <property type="protein sequence ID" value="MBW8484663.1"/>
    <property type="molecule type" value="Genomic_DNA"/>
</dbReference>
<keyword evidence="4" id="KW-1185">Reference proteome</keyword>
<feature type="transmembrane region" description="Helical" evidence="1">
    <location>
        <begin position="251"/>
        <end position="270"/>
    </location>
</feature>
<organism evidence="3 4">
    <name type="scientific">Actinomadura parmotrematis</name>
    <dbReference type="NCBI Taxonomy" id="2864039"/>
    <lineage>
        <taxon>Bacteria</taxon>
        <taxon>Bacillati</taxon>
        <taxon>Actinomycetota</taxon>
        <taxon>Actinomycetes</taxon>
        <taxon>Streptosporangiales</taxon>
        <taxon>Thermomonosporaceae</taxon>
        <taxon>Actinomadura</taxon>
    </lineage>
</organism>
<name>A0ABS7FW50_9ACTN</name>
<protein>
    <submittedName>
        <fullName evidence="3">Acyltransferase</fullName>
    </submittedName>
</protein>
<reference evidence="3 4" key="1">
    <citation type="submission" date="2021-07" db="EMBL/GenBank/DDBJ databases">
        <title>Actinomadura sp. PM05-2 isolated from lichen.</title>
        <authorList>
            <person name="Somphong A."/>
            <person name="Phongsopitanun W."/>
            <person name="Tanasupawat S."/>
            <person name="Peongsungnone V."/>
        </authorList>
    </citation>
    <scope>NUCLEOTIDE SEQUENCE [LARGE SCALE GENOMIC DNA]</scope>
    <source>
        <strain evidence="3 4">PM05-2</strain>
    </source>
</reference>
<keyword evidence="1" id="KW-0472">Membrane</keyword>
<accession>A0ABS7FW50</accession>
<comment type="caution">
    <text evidence="3">The sequence shown here is derived from an EMBL/GenBank/DDBJ whole genome shotgun (WGS) entry which is preliminary data.</text>
</comment>
<dbReference type="PANTHER" id="PTHR23028:SF131">
    <property type="entry name" value="BLR2367 PROTEIN"/>
    <property type="match status" value="1"/>
</dbReference>
<evidence type="ECO:0000313" key="4">
    <source>
        <dbReference type="Proteomes" id="UP000774570"/>
    </source>
</evidence>
<feature type="transmembrane region" description="Helical" evidence="1">
    <location>
        <begin position="72"/>
        <end position="92"/>
    </location>
</feature>
<keyword evidence="3" id="KW-0808">Transferase</keyword>
<feature type="transmembrane region" description="Helical" evidence="1">
    <location>
        <begin position="177"/>
        <end position="196"/>
    </location>
</feature>
<dbReference type="Pfam" id="PF01757">
    <property type="entry name" value="Acyl_transf_3"/>
    <property type="match status" value="1"/>
</dbReference>
<keyword evidence="1" id="KW-0812">Transmembrane</keyword>
<dbReference type="GO" id="GO:0016746">
    <property type="term" value="F:acyltransferase activity"/>
    <property type="evidence" value="ECO:0007669"/>
    <property type="project" value="UniProtKB-KW"/>
</dbReference>
<feature type="transmembrane region" description="Helical" evidence="1">
    <location>
        <begin position="222"/>
        <end position="239"/>
    </location>
</feature>
<dbReference type="InterPro" id="IPR050879">
    <property type="entry name" value="Acyltransferase_3"/>
</dbReference>
<feature type="transmembrane region" description="Helical" evidence="1">
    <location>
        <begin position="120"/>
        <end position="141"/>
    </location>
</feature>
<dbReference type="PANTHER" id="PTHR23028">
    <property type="entry name" value="ACETYLTRANSFERASE"/>
    <property type="match status" value="1"/>
</dbReference>
<feature type="transmembrane region" description="Helical" evidence="1">
    <location>
        <begin position="340"/>
        <end position="362"/>
    </location>
</feature>
<dbReference type="Proteomes" id="UP000774570">
    <property type="component" value="Unassembled WGS sequence"/>
</dbReference>
<feature type="transmembrane region" description="Helical" evidence="1">
    <location>
        <begin position="201"/>
        <end position="216"/>
    </location>
</feature>
<evidence type="ECO:0000313" key="3">
    <source>
        <dbReference type="EMBL" id="MBW8484663.1"/>
    </source>
</evidence>
<keyword evidence="3" id="KW-0012">Acyltransferase</keyword>
<keyword evidence="1" id="KW-1133">Transmembrane helix</keyword>
<feature type="transmembrane region" description="Helical" evidence="1">
    <location>
        <begin position="303"/>
        <end position="328"/>
    </location>
</feature>
<evidence type="ECO:0000259" key="2">
    <source>
        <dbReference type="Pfam" id="PF01757"/>
    </source>
</evidence>
<proteinExistence type="predicted"/>
<feature type="domain" description="Acyltransferase 3" evidence="2">
    <location>
        <begin position="1"/>
        <end position="357"/>
    </location>
</feature>
<feature type="transmembrane region" description="Helical" evidence="1">
    <location>
        <begin position="29"/>
        <end position="51"/>
    </location>
</feature>
<gene>
    <name evidence="3" type="ORF">K1Y72_19925</name>
</gene>
<dbReference type="InterPro" id="IPR002656">
    <property type="entry name" value="Acyl_transf_3_dom"/>
</dbReference>
<feature type="transmembrane region" description="Helical" evidence="1">
    <location>
        <begin position="276"/>
        <end position="294"/>
    </location>
</feature>
<sequence>MDALRGVAALVVALHHATYDYLPGPRAALLAWFDPGTYGVMVFFLVSGYIVPASLERGGDVRRFWIGRLFRIYPLWLVACGAAVALMAAGLYRERGGPGPAVAVLAHVTMMQDLLAVPSVLNVLWTLSYEMAFYLLVVALFTAGLHRRSAHHALLFAAGALVLGGLPPALLSVRAGVGAVAVGAAALTAAAIVLAARGHRLGGLLGAVPALLLVVLNGRVGAAEGLTILAVMFAGTAVYRIERGELAPRPALLGLGAVLVTALVAAAVHLDAAARSWSLALAAAAATFGLGLLARRLPMPRALVALGVISYSVYLLHPVLLAIFRVLLGGNGPDRPDRGSVPLLLLFTAVLLALSWTTQRYVEAPMQRLGKRLARPGRRASGAAAGRPT</sequence>